<name>B0X9K8_CULQU</name>
<dbReference type="PANTHER" id="PTHR11559">
    <property type="entry name" value="CARBOXYLESTERASE"/>
    <property type="match status" value="1"/>
</dbReference>
<reference evidence="8" key="1">
    <citation type="submission" date="2007-03" db="EMBL/GenBank/DDBJ databases">
        <title>Annotation of Culex pipiens quinquefasciatus.</title>
        <authorList>
            <consortium name="The Broad Institute Genome Sequencing Platform"/>
            <person name="Atkinson P.W."/>
            <person name="Hemingway J."/>
            <person name="Christensen B.M."/>
            <person name="Higgs S."/>
            <person name="Kodira C."/>
            <person name="Hannick L."/>
            <person name="Megy K."/>
            <person name="O'Leary S."/>
            <person name="Pearson M."/>
            <person name="Haas B.J."/>
            <person name="Mauceli E."/>
            <person name="Wortman J.R."/>
            <person name="Lee N.H."/>
            <person name="Guigo R."/>
            <person name="Stanke M."/>
            <person name="Alvarado L."/>
            <person name="Amedeo P."/>
            <person name="Antoine C.H."/>
            <person name="Arensburger P."/>
            <person name="Bidwell S.L."/>
            <person name="Crawford M."/>
            <person name="Camaro F."/>
            <person name="Devon K."/>
            <person name="Engels R."/>
            <person name="Hammond M."/>
            <person name="Howarth C."/>
            <person name="Koehrsen M."/>
            <person name="Lawson D."/>
            <person name="Montgomery P."/>
            <person name="Nene V."/>
            <person name="Nusbaum C."/>
            <person name="Puiu D."/>
            <person name="Romero-Severson J."/>
            <person name="Severson D.W."/>
            <person name="Shumway M."/>
            <person name="Sisk P."/>
            <person name="Stolte C."/>
            <person name="Zeng Q."/>
            <person name="Eisenstadt E."/>
            <person name="Fraser-Liggett C."/>
            <person name="Strausberg R."/>
            <person name="Galagan J."/>
            <person name="Birren B."/>
            <person name="Collins F.H."/>
        </authorList>
    </citation>
    <scope>NUCLEOTIDE SEQUENCE [LARGE SCALE GENOMIC DNA]</scope>
    <source>
        <strain evidence="8">JHB</strain>
    </source>
</reference>
<dbReference type="eggNOG" id="KOG1516">
    <property type="taxonomic scope" value="Eukaryota"/>
</dbReference>
<gene>
    <name evidence="9" type="primary">6049602</name>
    <name evidence="8" type="ORF">CpipJ_CPIJ016026</name>
</gene>
<evidence type="ECO:0000313" key="8">
    <source>
        <dbReference type="EMBL" id="EDS43177.1"/>
    </source>
</evidence>
<protein>
    <recommendedName>
        <fullName evidence="6">Carboxylic ester hydrolase</fullName>
        <ecNumber evidence="6">3.1.1.-</ecNumber>
    </recommendedName>
</protein>
<dbReference type="Pfam" id="PF00135">
    <property type="entry name" value="COesterase"/>
    <property type="match status" value="1"/>
</dbReference>
<evidence type="ECO:0000256" key="4">
    <source>
        <dbReference type="ARBA" id="ARBA00023157"/>
    </source>
</evidence>
<dbReference type="InterPro" id="IPR050309">
    <property type="entry name" value="Type-B_Carboxylest/Lipase"/>
</dbReference>
<evidence type="ECO:0000313" key="10">
    <source>
        <dbReference type="Proteomes" id="UP000002320"/>
    </source>
</evidence>
<accession>B0X9K8</accession>
<dbReference type="InterPro" id="IPR029058">
    <property type="entry name" value="AB_hydrolase_fold"/>
</dbReference>
<dbReference type="Proteomes" id="UP000002320">
    <property type="component" value="Unassembled WGS sequence"/>
</dbReference>
<dbReference type="AlphaFoldDB" id="B0X9K8"/>
<dbReference type="EC" id="3.1.1.-" evidence="6"/>
<dbReference type="GO" id="GO:0052689">
    <property type="term" value="F:carboxylic ester hydrolase activity"/>
    <property type="evidence" value="ECO:0007669"/>
    <property type="project" value="UniProtKB-KW"/>
</dbReference>
<dbReference type="Gene3D" id="3.40.50.1820">
    <property type="entry name" value="alpha/beta hydrolase"/>
    <property type="match status" value="1"/>
</dbReference>
<dbReference type="PROSITE" id="PS00122">
    <property type="entry name" value="CARBOXYLESTERASE_B_1"/>
    <property type="match status" value="1"/>
</dbReference>
<sequence length="575" mass="65497">MSVTRKGVQLQLVLVVEYIWHQLKQIFLRFWPFLERPIVEVRQGGVQGITAKLPNGRCYHYFKSIPYSKPPVGELRFRPPVPLERFEQPVLNCSYERPDFIHLQAPMDVLIIGTESSLHLSVYTPRLPMEGGSRCPVIVMLPSGGFRACTNSAFSFDPVRIVQQGVVVVTVGYRVGPLGFLCLPDAGISGNAGLKDQRLALKWVHVNIGQFGGDAKNVTLMGLSAGAWSAYLHNLAPNSRKYFHRVILRSGDACTESVFQLDPEEKARKLARLLGCRGTTDREVLDTLTKAPARLLTKLQMKICSPGEISCPMRYTFRPVIEREHTADSIICKPPEQILKSYDTLRMPIMSNLCNDEGMLGIFLSRNRLHKYNQEEWLVPQFLGHSEEMDRQVIGKEVRQFYFGDKVVDQHCRTALCDFMTDCTFAVTSNLSAEWIARYQPRVEHYHSLFSYDGRLNYVKAIMGVDMRGAGHGDDTYYLFSAPFVKKLPKYSDEYKISEIVVNTVTNFAKFGNPTPDKSLLGFRWRPVAKIPRGSPGTFDLDCLEVNLPPRMIRNPNQKRKEFWRKLIREHTSLL</sequence>
<dbReference type="EnsemblMetazoa" id="CPIJ016026-RA">
    <property type="protein sequence ID" value="CPIJ016026-PA"/>
    <property type="gene ID" value="CPIJ016026"/>
</dbReference>
<evidence type="ECO:0000256" key="5">
    <source>
        <dbReference type="ARBA" id="ARBA00023180"/>
    </source>
</evidence>
<comment type="similarity">
    <text evidence="1 6">Belongs to the type-B carboxylesterase/lipase family.</text>
</comment>
<dbReference type="InterPro" id="IPR002018">
    <property type="entry name" value="CarbesteraseB"/>
</dbReference>
<keyword evidence="4" id="KW-1015">Disulfide bond</keyword>
<feature type="domain" description="Carboxylesterase type B" evidence="7">
    <location>
        <begin position="36"/>
        <end position="564"/>
    </location>
</feature>
<dbReference type="OrthoDB" id="19653at2759"/>
<dbReference type="ESTHER" id="culqu-b0x9k8">
    <property type="family name" value="Carb_B_Arthropoda"/>
</dbReference>
<dbReference type="OMA" id="ERNTMAM"/>
<keyword evidence="5" id="KW-0325">Glycoprotein</keyword>
<dbReference type="SUPFAM" id="SSF53474">
    <property type="entry name" value="alpha/beta-Hydrolases"/>
    <property type="match status" value="1"/>
</dbReference>
<dbReference type="HOGENOM" id="CLU_006586_13_2_1"/>
<keyword evidence="2" id="KW-0719">Serine esterase</keyword>
<keyword evidence="10" id="KW-1185">Reference proteome</keyword>
<dbReference type="VEuPathDB" id="VectorBase:CPIJ016026"/>
<evidence type="ECO:0000256" key="2">
    <source>
        <dbReference type="ARBA" id="ARBA00022487"/>
    </source>
</evidence>
<dbReference type="VEuPathDB" id="VectorBase:CQUJHB015077"/>
<organism>
    <name type="scientific">Culex quinquefasciatus</name>
    <name type="common">Southern house mosquito</name>
    <name type="synonym">Culex pungens</name>
    <dbReference type="NCBI Taxonomy" id="7176"/>
    <lineage>
        <taxon>Eukaryota</taxon>
        <taxon>Metazoa</taxon>
        <taxon>Ecdysozoa</taxon>
        <taxon>Arthropoda</taxon>
        <taxon>Hexapoda</taxon>
        <taxon>Insecta</taxon>
        <taxon>Pterygota</taxon>
        <taxon>Neoptera</taxon>
        <taxon>Endopterygota</taxon>
        <taxon>Diptera</taxon>
        <taxon>Nematocera</taxon>
        <taxon>Culicoidea</taxon>
        <taxon>Culicidae</taxon>
        <taxon>Culicinae</taxon>
        <taxon>Culicini</taxon>
        <taxon>Culex</taxon>
        <taxon>Culex</taxon>
    </lineage>
</organism>
<dbReference type="EMBL" id="DS232541">
    <property type="protein sequence ID" value="EDS43177.1"/>
    <property type="molecule type" value="Genomic_DNA"/>
</dbReference>
<dbReference type="InterPro" id="IPR019826">
    <property type="entry name" value="Carboxylesterase_B_AS"/>
</dbReference>
<dbReference type="InParanoid" id="B0X9K8"/>
<evidence type="ECO:0000259" key="7">
    <source>
        <dbReference type="Pfam" id="PF00135"/>
    </source>
</evidence>
<reference evidence="9" key="2">
    <citation type="submission" date="2021-02" db="UniProtKB">
        <authorList>
            <consortium name="EnsemblMetazoa"/>
        </authorList>
    </citation>
    <scope>IDENTIFICATION</scope>
    <source>
        <strain evidence="9">JHB</strain>
    </source>
</reference>
<evidence type="ECO:0000313" key="9">
    <source>
        <dbReference type="EnsemblMetazoa" id="CPIJ016026-PA"/>
    </source>
</evidence>
<dbReference type="STRING" id="7176.B0X9K8"/>
<keyword evidence="3 6" id="KW-0378">Hydrolase</keyword>
<evidence type="ECO:0000256" key="3">
    <source>
        <dbReference type="ARBA" id="ARBA00022801"/>
    </source>
</evidence>
<dbReference type="KEGG" id="cqu:CpipJ_CPIJ016026"/>
<evidence type="ECO:0000256" key="1">
    <source>
        <dbReference type="ARBA" id="ARBA00005964"/>
    </source>
</evidence>
<proteinExistence type="inferred from homology"/>
<evidence type="ECO:0000256" key="6">
    <source>
        <dbReference type="RuleBase" id="RU361235"/>
    </source>
</evidence>